<evidence type="ECO:0000259" key="6">
    <source>
        <dbReference type="SMART" id="SM00079"/>
    </source>
</evidence>
<dbReference type="Proteomes" id="UP001597304">
    <property type="component" value="Unassembled WGS sequence"/>
</dbReference>
<reference evidence="8" key="1">
    <citation type="journal article" date="2019" name="Int. J. Syst. Evol. Microbiol.">
        <title>The Global Catalogue of Microorganisms (GCM) 10K type strain sequencing project: providing services to taxonomists for standard genome sequencing and annotation.</title>
        <authorList>
            <consortium name="The Broad Institute Genomics Platform"/>
            <consortium name="The Broad Institute Genome Sequencing Center for Infectious Disease"/>
            <person name="Wu L."/>
            <person name="Ma J."/>
        </authorList>
    </citation>
    <scope>NUCLEOTIDE SEQUENCE [LARGE SCALE GENOMIC DNA]</scope>
    <source>
        <strain evidence="8">LMG 29247</strain>
    </source>
</reference>
<feature type="domain" description="Solute-binding protein family 3/N-terminal" evidence="5">
    <location>
        <begin position="42"/>
        <end position="274"/>
    </location>
</feature>
<dbReference type="PANTHER" id="PTHR30085:SF2">
    <property type="entry name" value="GLUTAMATE_ASPARTATE IMPORT SOLUTE-BINDING PROTEIN"/>
    <property type="match status" value="1"/>
</dbReference>
<evidence type="ECO:0000259" key="5">
    <source>
        <dbReference type="SMART" id="SM00062"/>
    </source>
</evidence>
<keyword evidence="2" id="KW-0813">Transport</keyword>
<dbReference type="SMART" id="SM00062">
    <property type="entry name" value="PBPb"/>
    <property type="match status" value="1"/>
</dbReference>
<dbReference type="Pfam" id="PF00497">
    <property type="entry name" value="SBP_bac_3"/>
    <property type="match status" value="1"/>
</dbReference>
<dbReference type="InterPro" id="IPR051455">
    <property type="entry name" value="Bact_solute-bind_prot3"/>
</dbReference>
<evidence type="ECO:0000256" key="2">
    <source>
        <dbReference type="ARBA" id="ARBA00022448"/>
    </source>
</evidence>
<feature type="domain" description="Ionotropic glutamate receptor C-terminal" evidence="6">
    <location>
        <begin position="42"/>
        <end position="273"/>
    </location>
</feature>
<dbReference type="InterPro" id="IPR001638">
    <property type="entry name" value="Solute-binding_3/MltF_N"/>
</dbReference>
<dbReference type="InterPro" id="IPR001320">
    <property type="entry name" value="Iontro_rcpt_C"/>
</dbReference>
<accession>A0ABW4KX88</accession>
<dbReference type="PANTHER" id="PTHR30085">
    <property type="entry name" value="AMINO ACID ABC TRANSPORTER PERMEASE"/>
    <property type="match status" value="1"/>
</dbReference>
<evidence type="ECO:0000256" key="4">
    <source>
        <dbReference type="SAM" id="SignalP"/>
    </source>
</evidence>
<dbReference type="RefSeq" id="WP_255507746.1">
    <property type="nucleotide sequence ID" value="NZ_JBHUEJ010000045.1"/>
</dbReference>
<dbReference type="CDD" id="cd13688">
    <property type="entry name" value="PBP2_GltI_DEBP"/>
    <property type="match status" value="1"/>
</dbReference>
<evidence type="ECO:0000256" key="3">
    <source>
        <dbReference type="ARBA" id="ARBA00022729"/>
    </source>
</evidence>
<evidence type="ECO:0000313" key="7">
    <source>
        <dbReference type="EMBL" id="MFD1712667.1"/>
    </source>
</evidence>
<sequence>MLARTGAMWRRKGFGCALTFAMALAAGAAQAQELDRIRAAGKIVVAHRESSFPFSYLDDNNRPVGYAMDICMHLVNAVRAQLKQPELPVEYLLVSSASRVPDIAARKASLECGSTTNTASRREQVDYTIPHFISSARFLVRKGAGIARIEDLAGKRVISTKGTTSLTEFRRRDKELSLNAKVLEADDHAAAFNAVVQGKADAFVMDDVLLFGQRALAAKPDDYEVVGKPLTIEPYAIMLAKNEPAFKALVGDEIRRLIRTGEMQRLYAKWFEAPVPPTGVNMQMPMSFLLRDSFKFPSERVGDLEE</sequence>
<protein>
    <submittedName>
        <fullName evidence="7">Amino acid ABC transporter substrate-binding protein</fullName>
    </submittedName>
</protein>
<dbReference type="SUPFAM" id="SSF53850">
    <property type="entry name" value="Periplasmic binding protein-like II"/>
    <property type="match status" value="1"/>
</dbReference>
<keyword evidence="3 4" id="KW-0732">Signal</keyword>
<feature type="chain" id="PRO_5046008215" evidence="4">
    <location>
        <begin position="32"/>
        <end position="306"/>
    </location>
</feature>
<evidence type="ECO:0000256" key="1">
    <source>
        <dbReference type="ARBA" id="ARBA00010333"/>
    </source>
</evidence>
<dbReference type="EMBL" id="JBHUEJ010000045">
    <property type="protein sequence ID" value="MFD1712667.1"/>
    <property type="molecule type" value="Genomic_DNA"/>
</dbReference>
<name>A0ABW4KX88_9BURK</name>
<keyword evidence="8" id="KW-1185">Reference proteome</keyword>
<gene>
    <name evidence="7" type="ORF">ACFSF0_18880</name>
</gene>
<proteinExistence type="inferred from homology"/>
<organism evidence="7 8">
    <name type="scientific">Ottowia flava</name>
    <dbReference type="NCBI Taxonomy" id="2675430"/>
    <lineage>
        <taxon>Bacteria</taxon>
        <taxon>Pseudomonadati</taxon>
        <taxon>Pseudomonadota</taxon>
        <taxon>Betaproteobacteria</taxon>
        <taxon>Burkholderiales</taxon>
        <taxon>Comamonadaceae</taxon>
        <taxon>Ottowia</taxon>
    </lineage>
</organism>
<comment type="caution">
    <text evidence="7">The sequence shown here is derived from an EMBL/GenBank/DDBJ whole genome shotgun (WGS) entry which is preliminary data.</text>
</comment>
<comment type="similarity">
    <text evidence="1">Belongs to the bacterial solute-binding protein 3 family.</text>
</comment>
<dbReference type="SMART" id="SM00079">
    <property type="entry name" value="PBPe"/>
    <property type="match status" value="1"/>
</dbReference>
<evidence type="ECO:0000313" key="8">
    <source>
        <dbReference type="Proteomes" id="UP001597304"/>
    </source>
</evidence>
<feature type="signal peptide" evidence="4">
    <location>
        <begin position="1"/>
        <end position="31"/>
    </location>
</feature>
<dbReference type="Gene3D" id="3.40.190.10">
    <property type="entry name" value="Periplasmic binding protein-like II"/>
    <property type="match status" value="2"/>
</dbReference>